<evidence type="ECO:0000313" key="1">
    <source>
        <dbReference type="EMBL" id="GCB87045.1"/>
    </source>
</evidence>
<dbReference type="InterPro" id="IPR037647">
    <property type="entry name" value="HIRIP3"/>
</dbReference>
<comment type="caution">
    <text evidence="1">The sequence shown here is derived from an EMBL/GenBank/DDBJ whole genome shotgun (WGS) entry which is preliminary data.</text>
</comment>
<dbReference type="OrthoDB" id="552755at2759"/>
<dbReference type="GO" id="GO:0005634">
    <property type="term" value="C:nucleus"/>
    <property type="evidence" value="ECO:0007669"/>
    <property type="project" value="TreeGrafter"/>
</dbReference>
<proteinExistence type="predicted"/>
<name>A0A401QNU6_SCYTO</name>
<dbReference type="EMBL" id="BFAA01389735">
    <property type="protein sequence ID" value="GCB87045.1"/>
    <property type="molecule type" value="Genomic_DNA"/>
</dbReference>
<dbReference type="AlphaFoldDB" id="A0A401QNU6"/>
<reference evidence="1 2" key="1">
    <citation type="journal article" date="2018" name="Nat. Ecol. Evol.">
        <title>Shark genomes provide insights into elasmobranch evolution and the origin of vertebrates.</title>
        <authorList>
            <person name="Hara Y"/>
            <person name="Yamaguchi K"/>
            <person name="Onimaru K"/>
            <person name="Kadota M"/>
            <person name="Koyanagi M"/>
            <person name="Keeley SD"/>
            <person name="Tatsumi K"/>
            <person name="Tanaka K"/>
            <person name="Motone F"/>
            <person name="Kageyama Y"/>
            <person name="Nozu R"/>
            <person name="Adachi N"/>
            <person name="Nishimura O"/>
            <person name="Nakagawa R"/>
            <person name="Tanegashima C"/>
            <person name="Kiyatake I"/>
            <person name="Matsumoto R"/>
            <person name="Murakumo K"/>
            <person name="Nishida K"/>
            <person name="Terakita A"/>
            <person name="Kuratani S"/>
            <person name="Sato K"/>
            <person name="Hyodo S Kuraku.S."/>
        </authorList>
    </citation>
    <scope>NUCLEOTIDE SEQUENCE [LARGE SCALE GENOMIC DNA]</scope>
</reference>
<feature type="non-terminal residue" evidence="1">
    <location>
        <position position="64"/>
    </location>
</feature>
<sequence>MITLQNKSCEKETGNEEHPTIKRLKRCVVTCGVRRNYKKLFENCRSNKAKIRVLRQELEDLGIK</sequence>
<dbReference type="Proteomes" id="UP000288216">
    <property type="component" value="Unassembled WGS sequence"/>
</dbReference>
<dbReference type="PANTHER" id="PTHR15410">
    <property type="entry name" value="HIRA-INTERACTING PROTEIN 3"/>
    <property type="match status" value="1"/>
</dbReference>
<accession>A0A401QNU6</accession>
<evidence type="ECO:0000313" key="2">
    <source>
        <dbReference type="Proteomes" id="UP000288216"/>
    </source>
</evidence>
<keyword evidence="2" id="KW-1185">Reference proteome</keyword>
<protein>
    <submittedName>
        <fullName evidence="1">Uncharacterized protein</fullName>
    </submittedName>
</protein>
<organism evidence="1 2">
    <name type="scientific">Scyliorhinus torazame</name>
    <name type="common">Cloudy catshark</name>
    <name type="synonym">Catulus torazame</name>
    <dbReference type="NCBI Taxonomy" id="75743"/>
    <lineage>
        <taxon>Eukaryota</taxon>
        <taxon>Metazoa</taxon>
        <taxon>Chordata</taxon>
        <taxon>Craniata</taxon>
        <taxon>Vertebrata</taxon>
        <taxon>Chondrichthyes</taxon>
        <taxon>Elasmobranchii</taxon>
        <taxon>Galeomorphii</taxon>
        <taxon>Galeoidea</taxon>
        <taxon>Carcharhiniformes</taxon>
        <taxon>Scyliorhinidae</taxon>
        <taxon>Scyliorhinus</taxon>
    </lineage>
</organism>
<dbReference type="PANTHER" id="PTHR15410:SF2">
    <property type="entry name" value="HIRA-INTERACTING PROTEIN 3"/>
    <property type="match status" value="1"/>
</dbReference>
<gene>
    <name evidence="1" type="ORF">scyTo_0027716</name>
</gene>